<dbReference type="InterPro" id="IPR000182">
    <property type="entry name" value="GNAT_dom"/>
</dbReference>
<feature type="domain" description="N-acetyltransferase" evidence="3">
    <location>
        <begin position="6"/>
        <end position="147"/>
    </location>
</feature>
<keyword evidence="1" id="KW-0808">Transferase</keyword>
<name>A0A5A5TIP9_9CHLR</name>
<evidence type="ECO:0000313" key="5">
    <source>
        <dbReference type="Proteomes" id="UP000322530"/>
    </source>
</evidence>
<dbReference type="PROSITE" id="PS51186">
    <property type="entry name" value="GNAT"/>
    <property type="match status" value="1"/>
</dbReference>
<dbReference type="InterPro" id="IPR050832">
    <property type="entry name" value="Bact_Acetyltransf"/>
</dbReference>
<dbReference type="CDD" id="cd04301">
    <property type="entry name" value="NAT_SF"/>
    <property type="match status" value="1"/>
</dbReference>
<gene>
    <name evidence="4" type="ORF">KDI_44230</name>
</gene>
<dbReference type="Proteomes" id="UP000322530">
    <property type="component" value="Unassembled WGS sequence"/>
</dbReference>
<keyword evidence="5" id="KW-1185">Reference proteome</keyword>
<evidence type="ECO:0000313" key="4">
    <source>
        <dbReference type="EMBL" id="GCF10859.1"/>
    </source>
</evidence>
<accession>A0A5A5TIP9</accession>
<proteinExistence type="predicted"/>
<evidence type="ECO:0000256" key="1">
    <source>
        <dbReference type="ARBA" id="ARBA00022679"/>
    </source>
</evidence>
<dbReference type="GO" id="GO:0016747">
    <property type="term" value="F:acyltransferase activity, transferring groups other than amino-acyl groups"/>
    <property type="evidence" value="ECO:0007669"/>
    <property type="project" value="InterPro"/>
</dbReference>
<dbReference type="SUPFAM" id="SSF55729">
    <property type="entry name" value="Acyl-CoA N-acyltransferases (Nat)"/>
    <property type="match status" value="1"/>
</dbReference>
<organism evidence="4 5">
    <name type="scientific">Dictyobacter arantiisoli</name>
    <dbReference type="NCBI Taxonomy" id="2014874"/>
    <lineage>
        <taxon>Bacteria</taxon>
        <taxon>Bacillati</taxon>
        <taxon>Chloroflexota</taxon>
        <taxon>Ktedonobacteria</taxon>
        <taxon>Ktedonobacterales</taxon>
        <taxon>Dictyobacteraceae</taxon>
        <taxon>Dictyobacter</taxon>
    </lineage>
</organism>
<dbReference type="InterPro" id="IPR016181">
    <property type="entry name" value="Acyl_CoA_acyltransferase"/>
</dbReference>
<evidence type="ECO:0000256" key="2">
    <source>
        <dbReference type="ARBA" id="ARBA00023315"/>
    </source>
</evidence>
<protein>
    <recommendedName>
        <fullName evidence="3">N-acetyltransferase domain-containing protein</fullName>
    </recommendedName>
</protein>
<dbReference type="EMBL" id="BIXY01000085">
    <property type="protein sequence ID" value="GCF10859.1"/>
    <property type="molecule type" value="Genomic_DNA"/>
</dbReference>
<evidence type="ECO:0000259" key="3">
    <source>
        <dbReference type="PROSITE" id="PS51186"/>
    </source>
</evidence>
<reference evidence="4 5" key="1">
    <citation type="submission" date="2019-01" db="EMBL/GenBank/DDBJ databases">
        <title>Draft genome sequence of Dictyobacter sp. Uno17.</title>
        <authorList>
            <person name="Wang C.M."/>
            <person name="Zheng Y."/>
            <person name="Sakai Y."/>
            <person name="Abe K."/>
            <person name="Yokota A."/>
            <person name="Yabe S."/>
        </authorList>
    </citation>
    <scope>NUCLEOTIDE SEQUENCE [LARGE SCALE GENOMIC DNA]</scope>
    <source>
        <strain evidence="4 5">Uno17</strain>
    </source>
</reference>
<dbReference type="Pfam" id="PF00583">
    <property type="entry name" value="Acetyltransf_1"/>
    <property type="match status" value="1"/>
</dbReference>
<dbReference type="OrthoDB" id="162775at2"/>
<comment type="caution">
    <text evidence="4">The sequence shown here is derived from an EMBL/GenBank/DDBJ whole genome shotgun (WGS) entry which is preliminary data.</text>
</comment>
<dbReference type="RefSeq" id="WP_149403722.1">
    <property type="nucleotide sequence ID" value="NZ_BIXY01000085.1"/>
</dbReference>
<dbReference type="AlphaFoldDB" id="A0A5A5TIP9"/>
<sequence length="156" mass="18001">MFENVIVLRPVESSEYATLVPLLLEADEDEARILSLLGDSAHTSYIVWHEHAVVGAVVMRWGEVDSEVEYIQIAPERRRQGYGHAIMQRIVEEARRRGNVAVLVGTDNTSLQAISFYQQCGFRMDHVRLDFFAYIQPPMYVNGLMIRDMLVLRYRL</sequence>
<keyword evidence="2" id="KW-0012">Acyltransferase</keyword>
<dbReference type="Gene3D" id="3.40.630.30">
    <property type="match status" value="1"/>
</dbReference>
<dbReference type="PANTHER" id="PTHR43877">
    <property type="entry name" value="AMINOALKYLPHOSPHONATE N-ACETYLTRANSFERASE-RELATED-RELATED"/>
    <property type="match status" value="1"/>
</dbReference>